<protein>
    <recommendedName>
        <fullName evidence="4">DUF4424 domain-containing protein</fullName>
    </recommendedName>
</protein>
<sequence>MMKNAKRTLIGAVAMMAAACAHAFEFEDAVPLTIGAMQRNARPSDIDVSLDGKTVTVAARLRNETHAWVKSGYYAYTPLFHRLGAGEEHDDKRFSSLTVAFDGTAIPLVAERRAFFLGKDVTGEVRAAGLDTLPSEERDPAQVARIKPQLGMKLEDGRDWEGFVSYSWVVPASPDSTGVMTIRYQALPQFSLEEVTSARFARLVEQHCGDAARVTQRLRAMETGSGQVLVQRYVVPVSFMNRSPVKVSLSQPSPDWMGGQPLLSLVCGLTSRDGAALPATGTIDDADAALSILVISRPAR</sequence>
<reference evidence="2 3" key="1">
    <citation type="submission" date="2015-11" db="EMBL/GenBank/DDBJ databases">
        <title>Expanding the genomic diversity of Burkholderia species for the development of highly accurate diagnostics.</title>
        <authorList>
            <person name="Sahl J."/>
            <person name="Keim P."/>
            <person name="Wagner D."/>
        </authorList>
    </citation>
    <scope>NUCLEOTIDE SEQUENCE [LARGE SCALE GENOMIC DNA]</scope>
    <source>
        <strain evidence="2 3">MSMB2058</strain>
    </source>
</reference>
<comment type="caution">
    <text evidence="2">The sequence shown here is derived from an EMBL/GenBank/DDBJ whole genome shotgun (WGS) entry which is preliminary data.</text>
</comment>
<evidence type="ECO:0000256" key="1">
    <source>
        <dbReference type="SAM" id="SignalP"/>
    </source>
</evidence>
<dbReference type="EMBL" id="LOZE01000040">
    <property type="protein sequence ID" value="KVM35556.1"/>
    <property type="molecule type" value="Genomic_DNA"/>
</dbReference>
<accession>A0AB73G4W8</accession>
<evidence type="ECO:0000313" key="2">
    <source>
        <dbReference type="EMBL" id="KVM35556.1"/>
    </source>
</evidence>
<feature type="chain" id="PRO_5044497774" description="DUF4424 domain-containing protein" evidence="1">
    <location>
        <begin position="24"/>
        <end position="300"/>
    </location>
</feature>
<feature type="signal peptide" evidence="1">
    <location>
        <begin position="1"/>
        <end position="23"/>
    </location>
</feature>
<keyword evidence="1" id="KW-0732">Signal</keyword>
<evidence type="ECO:0000313" key="3">
    <source>
        <dbReference type="Proteomes" id="UP000061665"/>
    </source>
</evidence>
<gene>
    <name evidence="2" type="ORF">WJ53_32175</name>
</gene>
<evidence type="ECO:0008006" key="4">
    <source>
        <dbReference type="Google" id="ProtNLM"/>
    </source>
</evidence>
<name>A0AB73G4W8_9BURK</name>
<proteinExistence type="predicted"/>
<dbReference type="RefSeq" id="WP_059942511.1">
    <property type="nucleotide sequence ID" value="NZ_LOYI01000012.1"/>
</dbReference>
<dbReference type="Proteomes" id="UP000061665">
    <property type="component" value="Unassembled WGS sequence"/>
</dbReference>
<dbReference type="PROSITE" id="PS51257">
    <property type="entry name" value="PROKAR_LIPOPROTEIN"/>
    <property type="match status" value="1"/>
</dbReference>
<organism evidence="2 3">
    <name type="scientific">Burkholderia ubonensis</name>
    <dbReference type="NCBI Taxonomy" id="101571"/>
    <lineage>
        <taxon>Bacteria</taxon>
        <taxon>Pseudomonadati</taxon>
        <taxon>Pseudomonadota</taxon>
        <taxon>Betaproteobacteria</taxon>
        <taxon>Burkholderiales</taxon>
        <taxon>Burkholderiaceae</taxon>
        <taxon>Burkholderia</taxon>
        <taxon>Burkholderia cepacia complex</taxon>
    </lineage>
</organism>
<dbReference type="AlphaFoldDB" id="A0AB73G4W8"/>